<name>A0ABT9RCJ2_9ACTN</name>
<protein>
    <recommendedName>
        <fullName evidence="4">Protein-L-isoaspartate O-methyltransferase</fullName>
        <ecNumber evidence="3">2.1.1.77</ecNumber>
    </recommendedName>
    <alternativeName>
        <fullName evidence="11">L-isoaspartyl protein carboxyl methyltransferase</fullName>
    </alternativeName>
    <alternativeName>
        <fullName evidence="9">Protein L-isoaspartyl methyltransferase</fullName>
    </alternativeName>
    <alternativeName>
        <fullName evidence="10">Protein-beta-aspartate methyltransferase</fullName>
    </alternativeName>
</protein>
<evidence type="ECO:0000256" key="5">
    <source>
        <dbReference type="ARBA" id="ARBA00022490"/>
    </source>
</evidence>
<evidence type="ECO:0000256" key="7">
    <source>
        <dbReference type="ARBA" id="ARBA00022679"/>
    </source>
</evidence>
<comment type="caution">
    <text evidence="12">The sequence shown here is derived from an EMBL/GenBank/DDBJ whole genome shotgun (WGS) entry which is preliminary data.</text>
</comment>
<keyword evidence="7 12" id="KW-0808">Transferase</keyword>
<comment type="similarity">
    <text evidence="2">Belongs to the methyltransferase superfamily. L-isoaspartyl/D-aspartyl protein methyltransferase family.</text>
</comment>
<dbReference type="NCBIfam" id="TIGR04364">
    <property type="entry name" value="methyltran_FxLD"/>
    <property type="match status" value="1"/>
</dbReference>
<dbReference type="CDD" id="cd02440">
    <property type="entry name" value="AdoMet_MTases"/>
    <property type="match status" value="1"/>
</dbReference>
<accession>A0ABT9RCJ2</accession>
<evidence type="ECO:0000256" key="4">
    <source>
        <dbReference type="ARBA" id="ARBA00013346"/>
    </source>
</evidence>
<dbReference type="EMBL" id="JAUSRB010000002">
    <property type="protein sequence ID" value="MDP9866586.1"/>
    <property type="molecule type" value="Genomic_DNA"/>
</dbReference>
<evidence type="ECO:0000256" key="9">
    <source>
        <dbReference type="ARBA" id="ARBA00030757"/>
    </source>
</evidence>
<dbReference type="SUPFAM" id="SSF53335">
    <property type="entry name" value="S-adenosyl-L-methionine-dependent methyltransferases"/>
    <property type="match status" value="1"/>
</dbReference>
<dbReference type="Gene3D" id="3.40.50.150">
    <property type="entry name" value="Vaccinia Virus protein VP39"/>
    <property type="match status" value="1"/>
</dbReference>
<keyword evidence="5" id="KW-0963">Cytoplasm</keyword>
<dbReference type="PANTHER" id="PTHR11579:SF0">
    <property type="entry name" value="PROTEIN-L-ISOASPARTATE(D-ASPARTATE) O-METHYLTRANSFERASE"/>
    <property type="match status" value="1"/>
</dbReference>
<dbReference type="Pfam" id="PF01135">
    <property type="entry name" value="PCMT"/>
    <property type="match status" value="1"/>
</dbReference>
<evidence type="ECO:0000256" key="8">
    <source>
        <dbReference type="ARBA" id="ARBA00022691"/>
    </source>
</evidence>
<proteinExistence type="inferred from homology"/>
<dbReference type="PANTHER" id="PTHR11579">
    <property type="entry name" value="PROTEIN-L-ISOASPARTATE O-METHYLTRANSFERASE"/>
    <property type="match status" value="1"/>
</dbReference>
<evidence type="ECO:0000256" key="3">
    <source>
        <dbReference type="ARBA" id="ARBA00011890"/>
    </source>
</evidence>
<dbReference type="InterPro" id="IPR029063">
    <property type="entry name" value="SAM-dependent_MTases_sf"/>
</dbReference>
<evidence type="ECO:0000313" key="12">
    <source>
        <dbReference type="EMBL" id="MDP9866586.1"/>
    </source>
</evidence>
<keyword evidence="13" id="KW-1185">Reference proteome</keyword>
<dbReference type="Proteomes" id="UP001230426">
    <property type="component" value="Unassembled WGS sequence"/>
</dbReference>
<sequence length="397" mass="41973">MTDWRELREELVAQVCERGISRAVAGALRAVPRHVFLPEVPPHTAYRDDAIVTKRDAEGRPISSSSQPAIMALMLDQLGLEPGQRVLEIGAGTGYNAALLSHLVGPEGRVVSVDIDADLVARAREHLDRAGCAGVSVVCGDGAEGYAPQAPYDRVIATVGVWDLAPAWLEQLGPGGRIVVPLDLHGVQRSVALERADGHWTSRSVVPCGFMRMRGPFAGPETVRVLDQGSDLTISLPEGGEIGDVLAALDGPVTELPTGVDAGHAQLVDGLSLWLAVHEPRWCALSETQPGRLASGLLDHRGFKTVVGIIEGDSLCVLEPDTYDAPAVRAFGPGRVRLGADLVAHVQAWDGAGRPMTAGLRVDAHVATVPAGGLLIPKRHTTLALSWDAGGFRRGDD</sequence>
<organism evidence="12 13">
    <name type="scientific">Streptosporangium brasiliense</name>
    <dbReference type="NCBI Taxonomy" id="47480"/>
    <lineage>
        <taxon>Bacteria</taxon>
        <taxon>Bacillati</taxon>
        <taxon>Actinomycetota</taxon>
        <taxon>Actinomycetes</taxon>
        <taxon>Streptosporangiales</taxon>
        <taxon>Streptosporangiaceae</taxon>
        <taxon>Streptosporangium</taxon>
    </lineage>
</organism>
<evidence type="ECO:0000256" key="11">
    <source>
        <dbReference type="ARBA" id="ARBA00031350"/>
    </source>
</evidence>
<gene>
    <name evidence="12" type="ORF">J2S55_005852</name>
</gene>
<reference evidence="12 13" key="1">
    <citation type="submission" date="2023-07" db="EMBL/GenBank/DDBJ databases">
        <title>Sequencing the genomes of 1000 actinobacteria strains.</title>
        <authorList>
            <person name="Klenk H.-P."/>
        </authorList>
    </citation>
    <scope>NUCLEOTIDE SEQUENCE [LARGE SCALE GENOMIC DNA]</scope>
    <source>
        <strain evidence="12 13">DSM 44109</strain>
    </source>
</reference>
<dbReference type="GO" id="GO:0004719">
    <property type="term" value="F:protein-L-isoaspartate (D-aspartate) O-methyltransferase activity"/>
    <property type="evidence" value="ECO:0007669"/>
    <property type="project" value="UniProtKB-EC"/>
</dbReference>
<comment type="subcellular location">
    <subcellularLocation>
        <location evidence="1">Cytoplasm</location>
    </subcellularLocation>
</comment>
<keyword evidence="8" id="KW-0949">S-adenosyl-L-methionine</keyword>
<evidence type="ECO:0000256" key="6">
    <source>
        <dbReference type="ARBA" id="ARBA00022603"/>
    </source>
</evidence>
<evidence type="ECO:0000313" key="13">
    <source>
        <dbReference type="Proteomes" id="UP001230426"/>
    </source>
</evidence>
<dbReference type="EC" id="2.1.1.77" evidence="3"/>
<evidence type="ECO:0000256" key="2">
    <source>
        <dbReference type="ARBA" id="ARBA00005369"/>
    </source>
</evidence>
<evidence type="ECO:0000256" key="10">
    <source>
        <dbReference type="ARBA" id="ARBA00031323"/>
    </source>
</evidence>
<dbReference type="InterPro" id="IPR027573">
    <property type="entry name" value="Methyltran_FxLD"/>
</dbReference>
<keyword evidence="6 12" id="KW-0489">Methyltransferase</keyword>
<dbReference type="InterPro" id="IPR000682">
    <property type="entry name" value="PCMT"/>
</dbReference>
<evidence type="ECO:0000256" key="1">
    <source>
        <dbReference type="ARBA" id="ARBA00004496"/>
    </source>
</evidence>
<dbReference type="RefSeq" id="WP_306867508.1">
    <property type="nucleotide sequence ID" value="NZ_JAUSRB010000002.1"/>
</dbReference>
<dbReference type="GO" id="GO:0032259">
    <property type="term" value="P:methylation"/>
    <property type="evidence" value="ECO:0007669"/>
    <property type="project" value="UniProtKB-KW"/>
</dbReference>